<dbReference type="Proteomes" id="UP001333110">
    <property type="component" value="Unassembled WGS sequence"/>
</dbReference>
<evidence type="ECO:0000313" key="3">
    <source>
        <dbReference type="Proteomes" id="UP001333110"/>
    </source>
</evidence>
<comment type="caution">
    <text evidence="2">The sequence shown here is derived from an EMBL/GenBank/DDBJ whole genome shotgun (WGS) entry which is preliminary data.</text>
</comment>
<evidence type="ECO:0000313" key="2">
    <source>
        <dbReference type="EMBL" id="KAK4825661.1"/>
    </source>
</evidence>
<dbReference type="CDD" id="cd01650">
    <property type="entry name" value="RT_nLTR_like"/>
    <property type="match status" value="1"/>
</dbReference>
<dbReference type="EMBL" id="JAUNZN010000002">
    <property type="protein sequence ID" value="KAK4825661.1"/>
    <property type="molecule type" value="Genomic_DNA"/>
</dbReference>
<proteinExistence type="predicted"/>
<dbReference type="InterPro" id="IPR043502">
    <property type="entry name" value="DNA/RNA_pol_sf"/>
</dbReference>
<feature type="domain" description="Reverse transcriptase" evidence="1">
    <location>
        <begin position="29"/>
        <end position="149"/>
    </location>
</feature>
<gene>
    <name evidence="2" type="ORF">QYF61_001484</name>
</gene>
<dbReference type="Pfam" id="PF00078">
    <property type="entry name" value="RVT_1"/>
    <property type="match status" value="1"/>
</dbReference>
<dbReference type="PANTHER" id="PTHR33332">
    <property type="entry name" value="REVERSE TRANSCRIPTASE DOMAIN-CONTAINING PROTEIN"/>
    <property type="match status" value="1"/>
</dbReference>
<sequence length="382" mass="43668">MEQTKALLQKSIGVRITMLADVTPIYKKGWKEDPGNYRPVSLTSVPGRVMEQIILSAITQHIQGNQVTRPSQRGFMKGRSCLTNLISFYDKVTCLVDEGKAVDVIYLDFSKAFDTVSHSILLEKLAAHGLDGRTLRCWVKNWLDGWAQRAVYWSQFCLISLSMIWMRGLSVDDTKLCRSVDLLEGRKALQRDLDRLDRWAKQPHATLQLEEEWLESCPVEKDLGVFIDSQLNMSQQCAQVAKKAYSILACIRNSVASRTRAVIVPLYLALVRLHLQCYVWFWAPCYKKDIEGLERVQRRAMKLVKGLEHKSDEERLKELGLFSLEKRKLRGDLIALYSYLKGGCSEVGVSLSSQVTSHRTRGNGLKLHQGRVRLDIRNDFFT</sequence>
<reference evidence="2 3" key="1">
    <citation type="journal article" date="2023" name="J. Hered.">
        <title>Chromosome-level genome of the wood stork (Mycteria americana) provides insight into avian chromosome evolution.</title>
        <authorList>
            <person name="Flamio R. Jr."/>
            <person name="Ramstad K.M."/>
        </authorList>
    </citation>
    <scope>NUCLEOTIDE SEQUENCE [LARGE SCALE GENOMIC DNA]</scope>
    <source>
        <strain evidence="2">JAX WOST 10</strain>
    </source>
</reference>
<protein>
    <recommendedName>
        <fullName evidence="1">Reverse transcriptase domain-containing protein</fullName>
    </recommendedName>
</protein>
<name>A0AAN7SBZ7_MYCAM</name>
<organism evidence="2 3">
    <name type="scientific">Mycteria americana</name>
    <name type="common">Wood stork</name>
    <dbReference type="NCBI Taxonomy" id="33587"/>
    <lineage>
        <taxon>Eukaryota</taxon>
        <taxon>Metazoa</taxon>
        <taxon>Chordata</taxon>
        <taxon>Craniata</taxon>
        <taxon>Vertebrata</taxon>
        <taxon>Euteleostomi</taxon>
        <taxon>Archelosauria</taxon>
        <taxon>Archosauria</taxon>
        <taxon>Dinosauria</taxon>
        <taxon>Saurischia</taxon>
        <taxon>Theropoda</taxon>
        <taxon>Coelurosauria</taxon>
        <taxon>Aves</taxon>
        <taxon>Neognathae</taxon>
        <taxon>Neoaves</taxon>
        <taxon>Aequornithes</taxon>
        <taxon>Ciconiiformes</taxon>
        <taxon>Ciconiidae</taxon>
        <taxon>Mycteria</taxon>
    </lineage>
</organism>
<accession>A0AAN7SBZ7</accession>
<dbReference type="SUPFAM" id="SSF56672">
    <property type="entry name" value="DNA/RNA polymerases"/>
    <property type="match status" value="1"/>
</dbReference>
<dbReference type="AlphaFoldDB" id="A0AAN7SBZ7"/>
<dbReference type="InterPro" id="IPR000477">
    <property type="entry name" value="RT_dom"/>
</dbReference>
<evidence type="ECO:0000259" key="1">
    <source>
        <dbReference type="Pfam" id="PF00078"/>
    </source>
</evidence>
<keyword evidence="3" id="KW-1185">Reference proteome</keyword>